<dbReference type="EMBL" id="REGN01005100">
    <property type="protein sequence ID" value="RNA14840.1"/>
    <property type="molecule type" value="Genomic_DNA"/>
</dbReference>
<dbReference type="AlphaFoldDB" id="A0A3M7QTZ2"/>
<dbReference type="SUPFAM" id="SSF49599">
    <property type="entry name" value="TRAF domain-like"/>
    <property type="match status" value="1"/>
</dbReference>
<reference evidence="3 4" key="1">
    <citation type="journal article" date="2018" name="Sci. Rep.">
        <title>Genomic signatures of local adaptation to the degree of environmental predictability in rotifers.</title>
        <authorList>
            <person name="Franch-Gras L."/>
            <person name="Hahn C."/>
            <person name="Garcia-Roger E.M."/>
            <person name="Carmona M.J."/>
            <person name="Serra M."/>
            <person name="Gomez A."/>
        </authorList>
    </citation>
    <scope>NUCLEOTIDE SEQUENCE [LARGE SCALE GENOMIC DNA]</scope>
    <source>
        <strain evidence="3">HYR1</strain>
    </source>
</reference>
<accession>A0A3M7QTZ2</accession>
<organism evidence="3 4">
    <name type="scientific">Brachionus plicatilis</name>
    <name type="common">Marine rotifer</name>
    <name type="synonym">Brachionus muelleri</name>
    <dbReference type="NCBI Taxonomy" id="10195"/>
    <lineage>
        <taxon>Eukaryota</taxon>
        <taxon>Metazoa</taxon>
        <taxon>Spiralia</taxon>
        <taxon>Gnathifera</taxon>
        <taxon>Rotifera</taxon>
        <taxon>Eurotatoria</taxon>
        <taxon>Monogononta</taxon>
        <taxon>Pseudotrocha</taxon>
        <taxon>Ploima</taxon>
        <taxon>Brachionidae</taxon>
        <taxon>Brachionus</taxon>
    </lineage>
</organism>
<evidence type="ECO:0000256" key="1">
    <source>
        <dbReference type="SAM" id="Coils"/>
    </source>
</evidence>
<feature type="coiled-coil region" evidence="1">
    <location>
        <begin position="156"/>
        <end position="183"/>
    </location>
</feature>
<gene>
    <name evidence="3" type="ORF">BpHYR1_035798</name>
</gene>
<evidence type="ECO:0000313" key="4">
    <source>
        <dbReference type="Proteomes" id="UP000276133"/>
    </source>
</evidence>
<keyword evidence="1" id="KW-0175">Coiled coil</keyword>
<evidence type="ECO:0000313" key="3">
    <source>
        <dbReference type="EMBL" id="RNA14840.1"/>
    </source>
</evidence>
<dbReference type="Proteomes" id="UP000276133">
    <property type="component" value="Unassembled WGS sequence"/>
</dbReference>
<dbReference type="Gene3D" id="2.60.210.10">
    <property type="entry name" value="Apoptosis, Tumor Necrosis Factor Receptor Associated Protein 2, Chain A"/>
    <property type="match status" value="1"/>
</dbReference>
<sequence>MDDLVITLPCGFTSKYKEIFDKEGKFPCPACMSHMISAQCCVNMTKNKLVINQTRLDLKRQDMSERVKTLEDYKTDPSFYIDEYYSELRNQIDLRREEIKLTMNKKIDDYYENLLETINKQRESKLNEFRENIGKMSAYKVDDFKILNNLHVNSQLDSINETIKNLDEKINFIDKTIAILTENSLVLNKSKVNWDIGKIFGELETRKEVNYFQNNGILVEIKNQTEATFQLLIDDFSQFKQGKIIDIHSKQFRVQNFLWFIRARSIQQNNGQMDLEFCLQCLSVNDKSDELSANVNAELRLLHTSDYDKNLVFQIGNFLKYKNKFASYSQLITLDELDDPAKGFYNILNDSITLEVWSHGNKVF</sequence>
<dbReference type="InterPro" id="IPR002083">
    <property type="entry name" value="MATH/TRAF_dom"/>
</dbReference>
<name>A0A3M7QTZ2_BRAPC</name>
<evidence type="ECO:0000259" key="2">
    <source>
        <dbReference type="PROSITE" id="PS50144"/>
    </source>
</evidence>
<comment type="caution">
    <text evidence="3">The sequence shown here is derived from an EMBL/GenBank/DDBJ whole genome shotgun (WGS) entry which is preliminary data.</text>
</comment>
<dbReference type="PROSITE" id="PS50144">
    <property type="entry name" value="MATH"/>
    <property type="match status" value="1"/>
</dbReference>
<dbReference type="InterPro" id="IPR008974">
    <property type="entry name" value="TRAF-like"/>
</dbReference>
<dbReference type="STRING" id="10195.A0A3M7QTZ2"/>
<feature type="domain" description="MATH" evidence="2">
    <location>
        <begin position="226"/>
        <end position="358"/>
    </location>
</feature>
<keyword evidence="4" id="KW-1185">Reference proteome</keyword>
<dbReference type="OrthoDB" id="289038at2759"/>
<proteinExistence type="predicted"/>
<protein>
    <submittedName>
        <fullName evidence="3">Ubiquitin carboxyl-terminal</fullName>
    </submittedName>
</protein>